<dbReference type="InterPro" id="IPR037069">
    <property type="entry name" value="AcylCoA_DH/ox_N_sf"/>
</dbReference>
<gene>
    <name evidence="2" type="ORF">GCM10010964_32440</name>
</gene>
<evidence type="ECO:0000313" key="2">
    <source>
        <dbReference type="EMBL" id="GGG42449.1"/>
    </source>
</evidence>
<dbReference type="PANTHER" id="PTHR43884:SF12">
    <property type="entry name" value="ISOVALERYL-COA DEHYDROGENASE, MITOCHONDRIAL-RELATED"/>
    <property type="match status" value="1"/>
</dbReference>
<dbReference type="Proteomes" id="UP000597507">
    <property type="component" value="Unassembled WGS sequence"/>
</dbReference>
<accession>A0A8J2ZDR2</accession>
<dbReference type="Pfam" id="PF02771">
    <property type="entry name" value="Acyl-CoA_dh_N"/>
    <property type="match status" value="1"/>
</dbReference>
<dbReference type="InterPro" id="IPR013786">
    <property type="entry name" value="AcylCoA_DH/ox_N"/>
</dbReference>
<dbReference type="PANTHER" id="PTHR43884">
    <property type="entry name" value="ACYL-COA DEHYDROGENASE"/>
    <property type="match status" value="1"/>
</dbReference>
<reference evidence="2 3" key="1">
    <citation type="journal article" date="2014" name="Int. J. Syst. Evol. Microbiol.">
        <title>Complete genome sequence of Corynebacterium casei LMG S-19264T (=DSM 44701T), isolated from a smear-ripened cheese.</title>
        <authorList>
            <consortium name="US DOE Joint Genome Institute (JGI-PGF)"/>
            <person name="Walter F."/>
            <person name="Albersmeier A."/>
            <person name="Kalinowski J."/>
            <person name="Ruckert C."/>
        </authorList>
    </citation>
    <scope>NUCLEOTIDE SEQUENCE [LARGE SCALE GENOMIC DNA]</scope>
    <source>
        <strain evidence="2 3">CGMCC 1.16330</strain>
    </source>
</reference>
<evidence type="ECO:0000259" key="1">
    <source>
        <dbReference type="Pfam" id="PF02771"/>
    </source>
</evidence>
<dbReference type="InterPro" id="IPR009100">
    <property type="entry name" value="AcylCoA_DH/oxidase_NM_dom_sf"/>
</dbReference>
<name>A0A8J2ZDR2_9PROT</name>
<dbReference type="Gene3D" id="1.10.540.10">
    <property type="entry name" value="Acyl-CoA dehydrogenase/oxidase, N-terminal domain"/>
    <property type="match status" value="1"/>
</dbReference>
<organism evidence="2 3">
    <name type="scientific">Caldovatus sediminis</name>
    <dbReference type="NCBI Taxonomy" id="2041189"/>
    <lineage>
        <taxon>Bacteria</taxon>
        <taxon>Pseudomonadati</taxon>
        <taxon>Pseudomonadota</taxon>
        <taxon>Alphaproteobacteria</taxon>
        <taxon>Acetobacterales</taxon>
        <taxon>Roseomonadaceae</taxon>
        <taxon>Caldovatus</taxon>
    </lineage>
</organism>
<dbReference type="GO" id="GO:0050660">
    <property type="term" value="F:flavin adenine dinucleotide binding"/>
    <property type="evidence" value="ECO:0007669"/>
    <property type="project" value="InterPro"/>
</dbReference>
<dbReference type="RefSeq" id="WP_188902109.1">
    <property type="nucleotide sequence ID" value="NZ_BMKS01000011.1"/>
</dbReference>
<dbReference type="SUPFAM" id="SSF56645">
    <property type="entry name" value="Acyl-CoA dehydrogenase NM domain-like"/>
    <property type="match status" value="1"/>
</dbReference>
<dbReference type="Gene3D" id="2.40.110.10">
    <property type="entry name" value="Butyryl-CoA Dehydrogenase, subunit A, domain 2"/>
    <property type="match status" value="1"/>
</dbReference>
<proteinExistence type="predicted"/>
<comment type="caution">
    <text evidence="2">The sequence shown here is derived from an EMBL/GenBank/DDBJ whole genome shotgun (WGS) entry which is preliminary data.</text>
</comment>
<dbReference type="AlphaFoldDB" id="A0A8J2ZDR2"/>
<evidence type="ECO:0000313" key="3">
    <source>
        <dbReference type="Proteomes" id="UP000597507"/>
    </source>
</evidence>
<protein>
    <recommendedName>
        <fullName evidence="1">Acyl-CoA dehydrogenase/oxidase N-terminal domain-containing protein</fullName>
    </recommendedName>
</protein>
<dbReference type="GO" id="GO:0003995">
    <property type="term" value="F:acyl-CoA dehydrogenase activity"/>
    <property type="evidence" value="ECO:0007669"/>
    <property type="project" value="TreeGrafter"/>
</dbReference>
<feature type="domain" description="Acyl-CoA dehydrogenase/oxidase N-terminal" evidence="1">
    <location>
        <begin position="24"/>
        <end position="105"/>
    </location>
</feature>
<keyword evidence="3" id="KW-1185">Reference proteome</keyword>
<dbReference type="EMBL" id="BMKS01000011">
    <property type="protein sequence ID" value="GGG42449.1"/>
    <property type="molecule type" value="Genomic_DNA"/>
</dbReference>
<dbReference type="InterPro" id="IPR046373">
    <property type="entry name" value="Acyl-CoA_Oxase/DH_mid-dom_sf"/>
</dbReference>
<sequence length="360" mass="37271">MGVTLDPALGGWLAAAAPGLDDGSADPEAVLRRLAGAGLFALGVPRAEGGAGGSVTEAVEAIAAVSWHSMAAGFLFWSQRTFIEYLLQSPNAALRVRLLPDLLAGRVAGATGLSNAMKFLSGLEELQVTARPEAAGWRIEGRLPWVTNLAPGGFHVAAAVALPGAAPFIAALPHDLPGLVRSPDLELMGMRATATAAIALHGTPVGPQHVLHADAVRWLPQVRPAFLGLQCGMAIGLARRALAEAAGHAGPAREVLRPAREGLAAALAGQERALREGLAQGLFHADAAALFRIRIALAGLVAEAVRLELQASGGRAYLRPQGEGFARRWREAAFVPVITPSLTQLEAALAAAEGRRERAA</sequence>